<name>A0ABS4DNB3_9GAMM</name>
<keyword evidence="2" id="KW-1185">Reference proteome</keyword>
<dbReference type="EMBL" id="JAGJRS010000018">
    <property type="protein sequence ID" value="MBP1474538.1"/>
    <property type="molecule type" value="Genomic_DNA"/>
</dbReference>
<accession>A0ABS4DNB3</accession>
<sequence length="115" mass="12489">MDCPPDTPPAFSASRGRPAFVPPVIHAGVRYEPVENPAAAGLPPGGYVVATGIGSGERLWISCVYQSHIDPHIEADVQWSFFKSMRLDAALNELLVESGKGHTYHVDLRDGRVHK</sequence>
<comment type="caution">
    <text evidence="1">The sequence shown here is derived from an EMBL/GenBank/DDBJ whole genome shotgun (WGS) entry which is preliminary data.</text>
</comment>
<organism evidence="1 2">
    <name type="scientific">Frateuria flava</name>
    <dbReference type="NCBI Taxonomy" id="2821489"/>
    <lineage>
        <taxon>Bacteria</taxon>
        <taxon>Pseudomonadati</taxon>
        <taxon>Pseudomonadota</taxon>
        <taxon>Gammaproteobacteria</taxon>
        <taxon>Lysobacterales</taxon>
        <taxon>Rhodanobacteraceae</taxon>
        <taxon>Frateuria</taxon>
    </lineage>
</organism>
<reference evidence="1 2" key="1">
    <citation type="submission" date="2021-04" db="EMBL/GenBank/DDBJ databases">
        <authorList>
            <person name="Huq M.A."/>
        </authorList>
    </citation>
    <scope>NUCLEOTIDE SEQUENCE [LARGE SCALE GENOMIC DNA]</scope>
    <source>
        <strain evidence="1 2">MAH-13</strain>
    </source>
</reference>
<evidence type="ECO:0000313" key="2">
    <source>
        <dbReference type="Proteomes" id="UP000823790"/>
    </source>
</evidence>
<evidence type="ECO:0000313" key="1">
    <source>
        <dbReference type="EMBL" id="MBP1474538.1"/>
    </source>
</evidence>
<dbReference type="RefSeq" id="WP_209619490.1">
    <property type="nucleotide sequence ID" value="NZ_JAGJRS010000018.1"/>
</dbReference>
<gene>
    <name evidence="1" type="ORF">J7I44_09500</name>
</gene>
<proteinExistence type="predicted"/>
<dbReference type="Proteomes" id="UP000823790">
    <property type="component" value="Unassembled WGS sequence"/>
</dbReference>
<protein>
    <submittedName>
        <fullName evidence="1">Uncharacterized protein</fullName>
    </submittedName>
</protein>